<sequence>MVLLLTKQFESNNDNATHVITSRIKSTHPVTLIPKENNAVRLNNKLNISMDNKKTLNSVTTNGNYNVDTNIVTIDDPTSSSNATAIYSQVGIFEGKPVSAIVSVDNIKIHTSSHVAPKIKLANGSYQVVPENQVAIIFGKSFAEGVDTYNIAELRERRNKGHEKLSILHFISE</sequence>
<reference evidence="1" key="1">
    <citation type="submission" date="2018-05" db="EMBL/GenBank/DDBJ databases">
        <title>Genome Comparison of Lactic Acid Bacteria Isolated from non-Wheat Sourdough.</title>
        <authorList>
            <person name="Rice T."/>
            <person name="Axel C."/>
            <person name="Lynch K.M."/>
            <person name="Benz C."/>
            <person name="Arendt E.K."/>
            <person name="Coffey A."/>
        </authorList>
    </citation>
    <scope>NUCLEOTIDE SEQUENCE</scope>
    <source>
        <strain evidence="1">TR055</strain>
    </source>
</reference>
<protein>
    <submittedName>
        <fullName evidence="1">Uncharacterized protein</fullName>
    </submittedName>
</protein>
<dbReference type="RefSeq" id="WP_087716867.1">
    <property type="nucleotide sequence ID" value="NZ_BEWS01000002.1"/>
</dbReference>
<organism evidence="1 2">
    <name type="scientific">Levilactobacillus brevis</name>
    <name type="common">Lactobacillus brevis</name>
    <dbReference type="NCBI Taxonomy" id="1580"/>
    <lineage>
        <taxon>Bacteria</taxon>
        <taxon>Bacillati</taxon>
        <taxon>Bacillota</taxon>
        <taxon>Bacilli</taxon>
        <taxon>Lactobacillales</taxon>
        <taxon>Lactobacillaceae</taxon>
        <taxon>Levilactobacillus</taxon>
    </lineage>
</organism>
<comment type="caution">
    <text evidence="1">The sequence shown here is derived from an EMBL/GenBank/DDBJ whole genome shotgun (WGS) entry which is preliminary data.</text>
</comment>
<evidence type="ECO:0000313" key="2">
    <source>
        <dbReference type="Proteomes" id="UP000785759"/>
    </source>
</evidence>
<accession>A0AAJ5FMQ8</accession>
<evidence type="ECO:0000313" key="1">
    <source>
        <dbReference type="EMBL" id="TOZ05068.1"/>
    </source>
</evidence>
<dbReference type="Proteomes" id="UP000785759">
    <property type="component" value="Unassembled WGS sequence"/>
</dbReference>
<dbReference type="AlphaFoldDB" id="A0AAJ5FMQ8"/>
<dbReference type="EMBL" id="QFDK01000003">
    <property type="protein sequence ID" value="TOZ05068.1"/>
    <property type="molecule type" value="Genomic_DNA"/>
</dbReference>
<name>A0AAJ5FMQ8_LEVBR</name>
<gene>
    <name evidence="1" type="ORF">DIS17_03745</name>
</gene>
<proteinExistence type="predicted"/>